<feature type="domain" description="C2" evidence="6">
    <location>
        <begin position="529"/>
        <end position="647"/>
    </location>
</feature>
<name>A0AAQ3QGP0_9LILI</name>
<dbReference type="Pfam" id="PF02893">
    <property type="entry name" value="GRAM"/>
    <property type="match status" value="1"/>
</dbReference>
<dbReference type="SUPFAM" id="SSF49562">
    <property type="entry name" value="C2 domain (Calcium/lipid-binding domain, CaLB)"/>
    <property type="match status" value="2"/>
</dbReference>
<dbReference type="InterPro" id="IPR035892">
    <property type="entry name" value="C2_domain_sf"/>
</dbReference>
<evidence type="ECO:0000313" key="9">
    <source>
        <dbReference type="Proteomes" id="UP001327560"/>
    </source>
</evidence>
<comment type="subcellular location">
    <subcellularLocation>
        <location evidence="1">Membrane</location>
        <topology evidence="1">Single-pass membrane protein</topology>
    </subcellularLocation>
</comment>
<reference evidence="8 9" key="1">
    <citation type="submission" date="2023-10" db="EMBL/GenBank/DDBJ databases">
        <title>Chromosome-scale genome assembly provides insights into flower coloration mechanisms of Canna indica.</title>
        <authorList>
            <person name="Li C."/>
        </authorList>
    </citation>
    <scope>NUCLEOTIDE SEQUENCE [LARGE SCALE GENOMIC DNA]</scope>
    <source>
        <tissue evidence="8">Flower</tissue>
    </source>
</reference>
<feature type="domain" description="C2" evidence="6">
    <location>
        <begin position="1"/>
        <end position="102"/>
    </location>
</feature>
<evidence type="ECO:0000256" key="2">
    <source>
        <dbReference type="ARBA" id="ARBA00022692"/>
    </source>
</evidence>
<organism evidence="8 9">
    <name type="scientific">Canna indica</name>
    <name type="common">Indian-shot</name>
    <dbReference type="NCBI Taxonomy" id="4628"/>
    <lineage>
        <taxon>Eukaryota</taxon>
        <taxon>Viridiplantae</taxon>
        <taxon>Streptophyta</taxon>
        <taxon>Embryophyta</taxon>
        <taxon>Tracheophyta</taxon>
        <taxon>Spermatophyta</taxon>
        <taxon>Magnoliopsida</taxon>
        <taxon>Liliopsida</taxon>
        <taxon>Zingiberales</taxon>
        <taxon>Cannaceae</taxon>
        <taxon>Canna</taxon>
    </lineage>
</organism>
<feature type="domain" description="VASt" evidence="7">
    <location>
        <begin position="261"/>
        <end position="433"/>
    </location>
</feature>
<accession>A0AAQ3QGP0</accession>
<dbReference type="InterPro" id="IPR044511">
    <property type="entry name" value="At1g03370/At5g50170-like"/>
</dbReference>
<feature type="domain" description="VASt" evidence="7">
    <location>
        <begin position="861"/>
        <end position="1023"/>
    </location>
</feature>
<feature type="region of interest" description="Disordered" evidence="5">
    <location>
        <begin position="837"/>
        <end position="856"/>
    </location>
</feature>
<gene>
    <name evidence="8" type="ORF">Cni_G20860</name>
</gene>
<dbReference type="Proteomes" id="UP001327560">
    <property type="component" value="Chromosome 6"/>
</dbReference>
<protein>
    <submittedName>
        <fullName evidence="8">C2 and GRAM domain-containing protein</fullName>
    </submittedName>
</protein>
<keyword evidence="3" id="KW-1133">Transmembrane helix</keyword>
<dbReference type="SMART" id="SM00239">
    <property type="entry name" value="C2"/>
    <property type="match status" value="2"/>
</dbReference>
<feature type="compositionally biased region" description="Basic and acidic residues" evidence="5">
    <location>
        <begin position="837"/>
        <end position="847"/>
    </location>
</feature>
<evidence type="ECO:0000259" key="7">
    <source>
        <dbReference type="PROSITE" id="PS51778"/>
    </source>
</evidence>
<proteinExistence type="predicted"/>
<sequence>MKLLVHVIEARNLTATDHNGPSDPYVKLQLGKHRAKTKVVKKNLNPLWDEEFSFRVGDLSEELVVSVLDEDKYFTDDFLGQVKVPLSEVLDAENLSLGIKWYQLQPKGKKSRSKNCGEICLAISLYQRNLEEEASEGQWFSSDDLASNSNKSAELKDGMHSLSSDGNTDLAAASEHNELDSLKEDKSTAGNFLDRMFQFFGRKNVEPTLSSTVDVNFPEKLQEEVSPDEKTHDACSSVSYDELLKIIESKDQGGEMPANLHGGIIVDKSYIVAPSTLNSFLFSPSSNFWQSLAQIQGTTGLQAEPWRLENGGECLKRVVTYTKAVTKLIKAVQATEEQTYLKADGKNYAVLVIVSTPDVPFGNSFRVELLFCITPGPELASEEQSSHLVISWRVNYLQSTMMKGMIENGARQGLKDIYIQFSDLLSQSLKPVDPKATKSGKEQILASLHTEKESDWKMAFRFFGNVTVVSSVFAIFFVLTHIFLSNHSTTQGLEFPGLDLPDSIGEIIVCGILVLQAERVLIMVSRFLQARKQRGSDHGIKAQGDGWLLTVALLEGNNLAAVASSGYSDPYVVFTCNGKTKTSSIKFQTLDPQWNEIFEFDAMDDPPSVMDVDVYDFDGPFDEAISLGHAEINFLKFNPSDLEDLWIPLQGNLAQAYQSKLHLRVFLNNTKGSKVVTEYISKMEKEIGKKIALRSPRTNAAFQKLFGLPQEEFLINDFICHLKRKMTTRGSLFLSPRIIGFHANLFGHKTKFFFLWEDIDDIQVIPPSLATMGSPSLLIILQRGKGMDARHGAKSLDSDGRLRFQFQSFASFNVANRTIMALWKARALSPEQKVQIVEKESGARDPQSEDSGSFSDLEDAKMSDVFSSAIDVDINFLMRLFDGSSLEQRVMEKVGCVDYSISPWEEIKTDVYQRQVQFKLDKNRSRYGEVTSTQQKSPLCDKNGWLIEEVMALQGFLLGDYYNVHFRYHIEDLSPKLKACNVHVSVGIAWLKSTKHQKRITKSVVSNSSLRVKEMFSQLEKEFV</sequence>
<keyword evidence="4" id="KW-0472">Membrane</keyword>
<dbReference type="EMBL" id="CP136895">
    <property type="protein sequence ID" value="WOL12096.1"/>
    <property type="molecule type" value="Genomic_DNA"/>
</dbReference>
<dbReference type="Gene3D" id="2.60.40.150">
    <property type="entry name" value="C2 domain"/>
    <property type="match status" value="2"/>
</dbReference>
<dbReference type="GO" id="GO:0016020">
    <property type="term" value="C:membrane"/>
    <property type="evidence" value="ECO:0007669"/>
    <property type="project" value="UniProtKB-SubCell"/>
</dbReference>
<dbReference type="PANTHER" id="PTHR46296">
    <property type="entry name" value="BNAA05G37250D PROTEIN"/>
    <property type="match status" value="1"/>
</dbReference>
<dbReference type="Pfam" id="PF16016">
    <property type="entry name" value="VASt"/>
    <property type="match status" value="2"/>
</dbReference>
<dbReference type="PRINTS" id="PR00360">
    <property type="entry name" value="C2DOMAIN"/>
</dbReference>
<dbReference type="PANTHER" id="PTHR46296:SF8">
    <property type="entry name" value="OS06G0297800 PROTEIN"/>
    <property type="match status" value="1"/>
</dbReference>
<dbReference type="InterPro" id="IPR031968">
    <property type="entry name" value="VASt"/>
</dbReference>
<dbReference type="CDD" id="cd00030">
    <property type="entry name" value="C2"/>
    <property type="match status" value="2"/>
</dbReference>
<dbReference type="InterPro" id="IPR004182">
    <property type="entry name" value="GRAM"/>
</dbReference>
<keyword evidence="2" id="KW-0812">Transmembrane</keyword>
<dbReference type="InterPro" id="IPR011993">
    <property type="entry name" value="PH-like_dom_sf"/>
</dbReference>
<dbReference type="InterPro" id="IPR000008">
    <property type="entry name" value="C2_dom"/>
</dbReference>
<dbReference type="PROSITE" id="PS50004">
    <property type="entry name" value="C2"/>
    <property type="match status" value="2"/>
</dbReference>
<dbReference type="PROSITE" id="PS51778">
    <property type="entry name" value="VAST"/>
    <property type="match status" value="2"/>
</dbReference>
<dbReference type="Gene3D" id="2.30.29.30">
    <property type="entry name" value="Pleckstrin-homology domain (PH domain)/Phosphotyrosine-binding domain (PTB)"/>
    <property type="match status" value="1"/>
</dbReference>
<dbReference type="Pfam" id="PF00168">
    <property type="entry name" value="C2"/>
    <property type="match status" value="2"/>
</dbReference>
<dbReference type="SMART" id="SM00568">
    <property type="entry name" value="GRAM"/>
    <property type="match status" value="1"/>
</dbReference>
<keyword evidence="9" id="KW-1185">Reference proteome</keyword>
<evidence type="ECO:0000259" key="6">
    <source>
        <dbReference type="PROSITE" id="PS50004"/>
    </source>
</evidence>
<dbReference type="AlphaFoldDB" id="A0AAQ3QGP0"/>
<evidence type="ECO:0000256" key="5">
    <source>
        <dbReference type="SAM" id="MobiDB-lite"/>
    </source>
</evidence>
<evidence type="ECO:0000256" key="3">
    <source>
        <dbReference type="ARBA" id="ARBA00022989"/>
    </source>
</evidence>
<evidence type="ECO:0000313" key="8">
    <source>
        <dbReference type="EMBL" id="WOL12096.1"/>
    </source>
</evidence>
<evidence type="ECO:0000256" key="4">
    <source>
        <dbReference type="ARBA" id="ARBA00023136"/>
    </source>
</evidence>
<evidence type="ECO:0000256" key="1">
    <source>
        <dbReference type="ARBA" id="ARBA00004167"/>
    </source>
</evidence>